<organism evidence="1 2">
    <name type="scientific">Hydrocarboniphaga effusa AP103</name>
    <dbReference type="NCBI Taxonomy" id="1172194"/>
    <lineage>
        <taxon>Bacteria</taxon>
        <taxon>Pseudomonadati</taxon>
        <taxon>Pseudomonadota</taxon>
        <taxon>Gammaproteobacteria</taxon>
        <taxon>Nevskiales</taxon>
        <taxon>Nevskiaceae</taxon>
        <taxon>Hydrocarboniphaga</taxon>
    </lineage>
</organism>
<dbReference type="OrthoDB" id="6398409at2"/>
<dbReference type="InterPro" id="IPR006311">
    <property type="entry name" value="TAT_signal"/>
</dbReference>
<protein>
    <recommendedName>
        <fullName evidence="3">Twin-arginine translocation pathway signal protein</fullName>
    </recommendedName>
</protein>
<evidence type="ECO:0000313" key="1">
    <source>
        <dbReference type="EMBL" id="EIT71176.1"/>
    </source>
</evidence>
<dbReference type="PROSITE" id="PS51318">
    <property type="entry name" value="TAT"/>
    <property type="match status" value="1"/>
</dbReference>
<dbReference type="Proteomes" id="UP000003704">
    <property type="component" value="Unassembled WGS sequence"/>
</dbReference>
<sequence length="189" mass="19955">MRLSSAPTADRGRRDFLKLGFTGSALLAGGALTAGLSGCSRAIEPAAGYRFLRSGDAALFAAIAPAILGGALPQNGRAAHLQALLQRLDGTCSHLQSPAHTQLRQLFDLLDAGLTRRLTTGVSAPWAQAESAQVQRFIERWRSSSVGLFNSGYRVLAKLVTASWMQTEGGQRACGYPGPWAPMFAAVNA</sequence>
<keyword evidence="2" id="KW-1185">Reference proteome</keyword>
<proteinExistence type="predicted"/>
<reference evidence="1 2" key="1">
    <citation type="journal article" date="2012" name="J. Bacteriol.">
        <title>Genome Sequence of n-Alkane-Degrading Hydrocarboniphaga effusa Strain AP103T (ATCC BAA-332T).</title>
        <authorList>
            <person name="Chang H.K."/>
            <person name="Zylstra G.J."/>
            <person name="Chae J.C."/>
        </authorList>
    </citation>
    <scope>NUCLEOTIDE SEQUENCE [LARGE SCALE GENOMIC DNA]</scope>
    <source>
        <strain evidence="1 2">AP103</strain>
    </source>
</reference>
<gene>
    <name evidence="1" type="ORF">WQQ_13130</name>
</gene>
<evidence type="ECO:0000313" key="2">
    <source>
        <dbReference type="Proteomes" id="UP000003704"/>
    </source>
</evidence>
<comment type="caution">
    <text evidence="1">The sequence shown here is derived from an EMBL/GenBank/DDBJ whole genome shotgun (WGS) entry which is preliminary data.</text>
</comment>
<name>I8I4K7_9GAMM</name>
<evidence type="ECO:0008006" key="3">
    <source>
        <dbReference type="Google" id="ProtNLM"/>
    </source>
</evidence>
<accession>I8I4K7</accession>
<dbReference type="EMBL" id="AKGD01000001">
    <property type="protein sequence ID" value="EIT71176.1"/>
    <property type="molecule type" value="Genomic_DNA"/>
</dbReference>
<dbReference type="STRING" id="1172194.WQQ_13130"/>
<dbReference type="AlphaFoldDB" id="I8I4K7"/>
<dbReference type="RefSeq" id="WP_007184267.1">
    <property type="nucleotide sequence ID" value="NZ_AKGD01000001.1"/>
</dbReference>